<evidence type="ECO:0000256" key="1">
    <source>
        <dbReference type="SAM" id="MobiDB-lite"/>
    </source>
</evidence>
<feature type="region of interest" description="Disordered" evidence="1">
    <location>
        <begin position="1"/>
        <end position="28"/>
    </location>
</feature>
<accession>A0A653K3B5</accession>
<dbReference type="EMBL" id="CABWKZ010000012">
    <property type="protein sequence ID" value="VXA55039.1"/>
    <property type="molecule type" value="Genomic_DNA"/>
</dbReference>
<sequence length="54" mass="5889">MTIRSGRSLTIAEQSNPAEELVSGNQKQAPLAKTTATLNKTFGWFESYSLSSCH</sequence>
<evidence type="ECO:0000313" key="3">
    <source>
        <dbReference type="Proteomes" id="UP000430404"/>
    </source>
</evidence>
<dbReference type="Proteomes" id="UP000430404">
    <property type="component" value="Unassembled WGS sequence"/>
</dbReference>
<organism evidence="2 3">
    <name type="scientific">Acinetobacter proteolyticus</name>
    <dbReference type="NCBI Taxonomy" id="1776741"/>
    <lineage>
        <taxon>Bacteria</taxon>
        <taxon>Pseudomonadati</taxon>
        <taxon>Pseudomonadota</taxon>
        <taxon>Gammaproteobacteria</taxon>
        <taxon>Moraxellales</taxon>
        <taxon>Moraxellaceae</taxon>
        <taxon>Acinetobacter</taxon>
    </lineage>
</organism>
<name>A0A653K3B5_9GAMM</name>
<protein>
    <submittedName>
        <fullName evidence="2">Uncharacterized protein</fullName>
    </submittedName>
</protein>
<evidence type="ECO:0000313" key="2">
    <source>
        <dbReference type="EMBL" id="VXA55039.1"/>
    </source>
</evidence>
<reference evidence="2 3" key="1">
    <citation type="submission" date="2019-10" db="EMBL/GenBank/DDBJ databases">
        <authorList>
            <person name="Karimi E."/>
        </authorList>
    </citation>
    <scope>NUCLEOTIDE SEQUENCE [LARGE SCALE GENOMIC DNA]</scope>
    <source>
        <strain evidence="2">Acinetobacter sp. 8BE</strain>
    </source>
</reference>
<dbReference type="AlphaFoldDB" id="A0A653K3B5"/>
<gene>
    <name evidence="2" type="ORF">ACI8B_20126</name>
</gene>
<proteinExistence type="predicted"/>